<evidence type="ECO:0000256" key="1">
    <source>
        <dbReference type="ARBA" id="ARBA00004253"/>
    </source>
</evidence>
<dbReference type="SMART" id="SM00320">
    <property type="entry name" value="WD40"/>
    <property type="match status" value="6"/>
</dbReference>
<sequence>MLRYQTTGFSGYGVQYSPYYDNILAVNTGSNFGLVGNGKLFILEIDNNGVVKEKNSFLTKDCLFDSAWNELKPNQVVVAQGDGSLRLFDTTLQKFPIAIFHEHSKEVYSCNWNLVSKSNFVSSSWDGQVKIWSPNRKASLITFSPHPIDVSRALDNLPEVSQRDKLSPNQVAQNRNCIYQATFSPHDDNLILCCAGNSYVTLFDLRQNPGNNQKNFIAHRGKGALSCDFNKYRPNIIATSGVDNSIGIWDIRMLPNSSNQQGFQTGTLVNEIVNAHDLAVKKVCWSPHHSDILLSTSYDMSCKIWKDVSVQNNVPTGKTNGSLLSNGLLSNFKHHTEFVIGADWSLWGIPGYVATAGWDSNVFIWNGLQ</sequence>
<dbReference type="InterPro" id="IPR019775">
    <property type="entry name" value="WD40_repeat_CS"/>
</dbReference>
<dbReference type="AlphaFoldDB" id="A0A0W0D1A0"/>
<proteinExistence type="inferred from homology"/>
<evidence type="ECO:0000256" key="9">
    <source>
        <dbReference type="ARBA" id="ARBA00024017"/>
    </source>
</evidence>
<keyword evidence="5 11" id="KW-0853">WD repeat</keyword>
<dbReference type="InterPro" id="IPR001680">
    <property type="entry name" value="WD40_rpt"/>
</dbReference>
<dbReference type="GO" id="GO:0005782">
    <property type="term" value="C:peroxisomal matrix"/>
    <property type="evidence" value="ECO:0007669"/>
    <property type="project" value="UniProtKB-SubCell"/>
</dbReference>
<dbReference type="VEuPathDB" id="FungiDB:B1J91_B01529g"/>
<keyword evidence="6" id="KW-0677">Repeat</keyword>
<keyword evidence="4" id="KW-0963">Cytoplasm</keyword>
<evidence type="ECO:0000256" key="11">
    <source>
        <dbReference type="PROSITE-ProRule" id="PRU00221"/>
    </source>
</evidence>
<dbReference type="Proteomes" id="UP000054886">
    <property type="component" value="Unassembled WGS sequence"/>
</dbReference>
<dbReference type="EMBL" id="LLZZ01000118">
    <property type="protein sequence ID" value="KTB03918.1"/>
    <property type="molecule type" value="Genomic_DNA"/>
</dbReference>
<dbReference type="VEuPathDB" id="FungiDB:GVI51_B01375"/>
<dbReference type="Pfam" id="PF23609">
    <property type="entry name" value="Beta-prop_EIPR1"/>
    <property type="match status" value="1"/>
</dbReference>
<evidence type="ECO:0000256" key="2">
    <source>
        <dbReference type="ARBA" id="ARBA00004514"/>
    </source>
</evidence>
<evidence type="ECO:0000256" key="3">
    <source>
        <dbReference type="ARBA" id="ARBA00022448"/>
    </source>
</evidence>
<organism evidence="13 14">
    <name type="scientific">Candida glabrata</name>
    <name type="common">Yeast</name>
    <name type="synonym">Torulopsis glabrata</name>
    <dbReference type="NCBI Taxonomy" id="5478"/>
    <lineage>
        <taxon>Eukaryota</taxon>
        <taxon>Fungi</taxon>
        <taxon>Dikarya</taxon>
        <taxon>Ascomycota</taxon>
        <taxon>Saccharomycotina</taxon>
        <taxon>Saccharomycetes</taxon>
        <taxon>Saccharomycetales</taxon>
        <taxon>Saccharomycetaceae</taxon>
        <taxon>Nakaseomyces</taxon>
    </lineage>
</organism>
<dbReference type="GO" id="GO:0062137">
    <property type="term" value="C:cargo receptor complex"/>
    <property type="evidence" value="ECO:0007669"/>
    <property type="project" value="EnsemblFungi"/>
</dbReference>
<evidence type="ECO:0000256" key="10">
    <source>
        <dbReference type="ARBA" id="ARBA00032565"/>
    </source>
</evidence>
<dbReference type="InterPro" id="IPR044536">
    <property type="entry name" value="PEX7"/>
</dbReference>
<dbReference type="VEuPathDB" id="FungiDB:GWK60_B01331"/>
<dbReference type="Gene3D" id="2.130.10.10">
    <property type="entry name" value="YVTN repeat-like/Quinoprotein amine dehydrogenase"/>
    <property type="match status" value="1"/>
</dbReference>
<feature type="repeat" description="WD" evidence="11">
    <location>
        <begin position="273"/>
        <end position="306"/>
    </location>
</feature>
<gene>
    <name evidence="13" type="ORF">AO440_000227</name>
</gene>
<evidence type="ECO:0000256" key="5">
    <source>
        <dbReference type="ARBA" id="ARBA00022574"/>
    </source>
</evidence>
<dbReference type="PANTHER" id="PTHR46027:SF1">
    <property type="entry name" value="PEROXISOMAL TARGETING SIGNAL 2 RECEPTOR"/>
    <property type="match status" value="1"/>
</dbReference>
<name>A0A0W0D1A0_CANGB</name>
<evidence type="ECO:0000313" key="13">
    <source>
        <dbReference type="EMBL" id="KTB03918.1"/>
    </source>
</evidence>
<protein>
    <recommendedName>
        <fullName evidence="10">Peroxin-7</fullName>
    </recommendedName>
</protein>
<dbReference type="GO" id="GO:0005778">
    <property type="term" value="C:peroxisomal membrane"/>
    <property type="evidence" value="ECO:0007669"/>
    <property type="project" value="EnsemblFungi"/>
</dbReference>
<dbReference type="Pfam" id="PF00400">
    <property type="entry name" value="WD40"/>
    <property type="match status" value="1"/>
</dbReference>
<comment type="similarity">
    <text evidence="9">Belongs to the WD repeat peroxin-7 family.</text>
</comment>
<evidence type="ECO:0000259" key="12">
    <source>
        <dbReference type="Pfam" id="PF23609"/>
    </source>
</evidence>
<comment type="caution">
    <text evidence="13">The sequence shown here is derived from an EMBL/GenBank/DDBJ whole genome shotgun (WGS) entry which is preliminary data.</text>
</comment>
<dbReference type="PANTHER" id="PTHR46027">
    <property type="entry name" value="PEROXISOMAL TARGETING SIGNAL 2 RECEPTOR"/>
    <property type="match status" value="1"/>
</dbReference>
<keyword evidence="3" id="KW-0813">Transport</keyword>
<dbReference type="GO" id="GO:0016560">
    <property type="term" value="P:protein import into peroxisome matrix, docking"/>
    <property type="evidence" value="ECO:0007669"/>
    <property type="project" value="EnsemblFungi"/>
</dbReference>
<accession>A0A0W0D1A0</accession>
<dbReference type="VEuPathDB" id="FungiDB:CAGL0B01529g"/>
<dbReference type="InterPro" id="IPR015943">
    <property type="entry name" value="WD40/YVTN_repeat-like_dom_sf"/>
</dbReference>
<dbReference type="SUPFAM" id="SSF50978">
    <property type="entry name" value="WD40 repeat-like"/>
    <property type="match status" value="1"/>
</dbReference>
<evidence type="ECO:0000256" key="7">
    <source>
        <dbReference type="ARBA" id="ARBA00022927"/>
    </source>
</evidence>
<comment type="subcellular location">
    <subcellularLocation>
        <location evidence="2">Cytoplasm</location>
        <location evidence="2">Cytosol</location>
    </subcellularLocation>
    <subcellularLocation>
        <location evidence="1">Peroxisome matrix</location>
    </subcellularLocation>
</comment>
<keyword evidence="7" id="KW-0653">Protein transport</keyword>
<dbReference type="FunFam" id="2.130.10.10:FF:000538">
    <property type="entry name" value="Peroxisomal targeting signal 2 receptor"/>
    <property type="match status" value="1"/>
</dbReference>
<reference evidence="13 14" key="1">
    <citation type="submission" date="2015-10" db="EMBL/GenBank/DDBJ databases">
        <title>Draft genomes sequences of Candida glabrata isolates 1A, 1B, 2A, 2B, 3A and 3B.</title>
        <authorList>
            <person name="Haavelsrud O.E."/>
            <person name="Gaustad P."/>
        </authorList>
    </citation>
    <scope>NUCLEOTIDE SEQUENCE [LARGE SCALE GENOMIC DNA]</scope>
    <source>
        <strain evidence="13">910700640</strain>
    </source>
</reference>
<evidence type="ECO:0000313" key="14">
    <source>
        <dbReference type="Proteomes" id="UP000054886"/>
    </source>
</evidence>
<evidence type="ECO:0000256" key="4">
    <source>
        <dbReference type="ARBA" id="ARBA00022490"/>
    </source>
</evidence>
<dbReference type="InterPro" id="IPR036322">
    <property type="entry name" value="WD40_repeat_dom_sf"/>
</dbReference>
<evidence type="ECO:0000256" key="6">
    <source>
        <dbReference type="ARBA" id="ARBA00022737"/>
    </source>
</evidence>
<dbReference type="GO" id="GO:0005829">
    <property type="term" value="C:cytosol"/>
    <property type="evidence" value="ECO:0007669"/>
    <property type="project" value="UniProtKB-SubCell"/>
</dbReference>
<dbReference type="InterPro" id="IPR059104">
    <property type="entry name" value="Beta-prop_EIPR1-like"/>
</dbReference>
<dbReference type="PROSITE" id="PS00678">
    <property type="entry name" value="WD_REPEATS_1"/>
    <property type="match status" value="1"/>
</dbReference>
<dbReference type="GO" id="GO:0005053">
    <property type="term" value="F:peroxisome matrix targeting signal-2 binding"/>
    <property type="evidence" value="ECO:0007669"/>
    <property type="project" value="EnsemblFungi"/>
</dbReference>
<feature type="domain" description="EIPR1-like beta-propeller" evidence="12">
    <location>
        <begin position="172"/>
        <end position="305"/>
    </location>
</feature>
<dbReference type="PROSITE" id="PS50082">
    <property type="entry name" value="WD_REPEATS_2"/>
    <property type="match status" value="2"/>
</dbReference>
<feature type="repeat" description="WD" evidence="11">
    <location>
        <begin position="100"/>
        <end position="142"/>
    </location>
</feature>
<keyword evidence="8" id="KW-0576">Peroxisome</keyword>
<evidence type="ECO:0000256" key="8">
    <source>
        <dbReference type="ARBA" id="ARBA00023140"/>
    </source>
</evidence>
<keyword evidence="13" id="KW-0675">Receptor</keyword>